<gene>
    <name evidence="1" type="ORF">TRIUR3_20245</name>
</gene>
<sequence>MGRLRKCGSVKFTVFMIQVNVLSFTTVKQLVGVVQSPNADKPDVSQGWSKSLVIKVLDCLVGPSFKVSDGFSPRMNAEVNFQNISSTPT</sequence>
<evidence type="ECO:0000313" key="1">
    <source>
        <dbReference type="EMBL" id="EMS50185.1"/>
    </source>
</evidence>
<name>M7ZCQ5_TRIUA</name>
<dbReference type="AlphaFoldDB" id="M7ZCQ5"/>
<protein>
    <submittedName>
        <fullName evidence="1">Uncharacterized protein</fullName>
    </submittedName>
</protein>
<organism evidence="1">
    <name type="scientific">Triticum urartu</name>
    <name type="common">Red wild einkorn</name>
    <name type="synonym">Crithodium urartu</name>
    <dbReference type="NCBI Taxonomy" id="4572"/>
    <lineage>
        <taxon>Eukaryota</taxon>
        <taxon>Viridiplantae</taxon>
        <taxon>Streptophyta</taxon>
        <taxon>Embryophyta</taxon>
        <taxon>Tracheophyta</taxon>
        <taxon>Spermatophyta</taxon>
        <taxon>Magnoliopsida</taxon>
        <taxon>Liliopsida</taxon>
        <taxon>Poales</taxon>
        <taxon>Poaceae</taxon>
        <taxon>BOP clade</taxon>
        <taxon>Pooideae</taxon>
        <taxon>Triticodae</taxon>
        <taxon>Triticeae</taxon>
        <taxon>Triticinae</taxon>
        <taxon>Triticum</taxon>
    </lineage>
</organism>
<accession>M7ZCQ5</accession>
<dbReference type="EMBL" id="KD234143">
    <property type="protein sequence ID" value="EMS50185.1"/>
    <property type="molecule type" value="Genomic_DNA"/>
</dbReference>
<proteinExistence type="predicted"/>
<reference evidence="1" key="1">
    <citation type="journal article" date="2013" name="Nature">
        <title>Draft genome of the wheat A-genome progenitor Triticum urartu.</title>
        <authorList>
            <person name="Ling H.Q."/>
            <person name="Zhao S."/>
            <person name="Liu D."/>
            <person name="Wang J."/>
            <person name="Sun H."/>
            <person name="Zhang C."/>
            <person name="Fan H."/>
            <person name="Li D."/>
            <person name="Dong L."/>
            <person name="Tao Y."/>
            <person name="Gao C."/>
            <person name="Wu H."/>
            <person name="Li Y."/>
            <person name="Cui Y."/>
            <person name="Guo X."/>
            <person name="Zheng S."/>
            <person name="Wang B."/>
            <person name="Yu K."/>
            <person name="Liang Q."/>
            <person name="Yang W."/>
            <person name="Lou X."/>
            <person name="Chen J."/>
            <person name="Feng M."/>
            <person name="Jian J."/>
            <person name="Zhang X."/>
            <person name="Luo G."/>
            <person name="Jiang Y."/>
            <person name="Liu J."/>
            <person name="Wang Z."/>
            <person name="Sha Y."/>
            <person name="Zhang B."/>
            <person name="Wu H."/>
            <person name="Tang D."/>
            <person name="Shen Q."/>
            <person name="Xue P."/>
            <person name="Zou S."/>
            <person name="Wang X."/>
            <person name="Liu X."/>
            <person name="Wang F."/>
            <person name="Yang Y."/>
            <person name="An X."/>
            <person name="Dong Z."/>
            <person name="Zhang K."/>
            <person name="Zhang X."/>
            <person name="Luo M.C."/>
            <person name="Dvorak J."/>
            <person name="Tong Y."/>
            <person name="Wang J."/>
            <person name="Yang H."/>
            <person name="Li Z."/>
            <person name="Wang D."/>
            <person name="Zhang A."/>
            <person name="Wang J."/>
        </authorList>
    </citation>
    <scope>NUCLEOTIDE SEQUENCE</scope>
</reference>